<organism evidence="5 6">
    <name type="scientific">Helicobacter pylori NQ4044</name>
    <dbReference type="NCBI Taxonomy" id="992028"/>
    <lineage>
        <taxon>Bacteria</taxon>
        <taxon>Pseudomonadati</taxon>
        <taxon>Campylobacterota</taxon>
        <taxon>Epsilonproteobacteria</taxon>
        <taxon>Campylobacterales</taxon>
        <taxon>Helicobacteraceae</taxon>
        <taxon>Helicobacter</taxon>
    </lineage>
</organism>
<dbReference type="InterPro" id="IPR002941">
    <property type="entry name" value="DNA_methylase_N4/N6"/>
</dbReference>
<comment type="similarity">
    <text evidence="1">Belongs to the N(4)/N(6)-methyltransferase family.</text>
</comment>
<comment type="caution">
    <text evidence="5">The sequence shown here is derived from an EMBL/GenBank/DDBJ whole genome shotgun (WGS) entry which is preliminary data.</text>
</comment>
<evidence type="ECO:0000259" key="4">
    <source>
        <dbReference type="Pfam" id="PF01555"/>
    </source>
</evidence>
<dbReference type="Proteomes" id="UP000003026">
    <property type="component" value="Unassembled WGS sequence"/>
</dbReference>
<dbReference type="Gene3D" id="3.40.50.150">
    <property type="entry name" value="Vaccinia Virus protein VP39"/>
    <property type="match status" value="1"/>
</dbReference>
<evidence type="ECO:0000256" key="2">
    <source>
        <dbReference type="ARBA" id="ARBA00022603"/>
    </source>
</evidence>
<accession>I9ZA35</accession>
<dbReference type="PRINTS" id="PR00508">
    <property type="entry name" value="S21N4MTFRASE"/>
</dbReference>
<evidence type="ECO:0000256" key="3">
    <source>
        <dbReference type="ARBA" id="ARBA00022679"/>
    </source>
</evidence>
<keyword evidence="3" id="KW-0808">Transferase</keyword>
<dbReference type="AlphaFoldDB" id="I9ZA35"/>
<reference evidence="5 6" key="1">
    <citation type="submission" date="2012-04" db="EMBL/GenBank/DDBJ databases">
        <title>Genome sequence of Helicobacter pylori NQ4044.</title>
        <authorList>
            <person name="Blanchard T.G."/>
            <person name="Czinn S.J."/>
            <person name="McCracken C."/>
            <person name="Abolude K."/>
            <person name="Maroo A."/>
            <person name="Santana-Cruz I."/>
            <person name="Tallon L.J."/>
            <person name="Ficke F.W.F."/>
        </authorList>
    </citation>
    <scope>NUCLEOTIDE SEQUENCE [LARGE SCALE GENOMIC DNA]</scope>
    <source>
        <strain evidence="5 6">NQ4044</strain>
    </source>
</reference>
<evidence type="ECO:0000256" key="1">
    <source>
        <dbReference type="ARBA" id="ARBA00006594"/>
    </source>
</evidence>
<feature type="domain" description="DNA methylase N-4/N-6" evidence="4">
    <location>
        <begin position="398"/>
        <end position="751"/>
    </location>
</feature>
<name>I9ZA35_HELPX</name>
<proteinExistence type="inferred from homology"/>
<dbReference type="SUPFAM" id="SSF53335">
    <property type="entry name" value="S-adenosyl-L-methionine-dependent methyltransferases"/>
    <property type="match status" value="1"/>
</dbReference>
<dbReference type="RefSeq" id="WP_000855819.1">
    <property type="nucleotide sequence ID" value="NZ_AKNW01000016.1"/>
</dbReference>
<dbReference type="InterPro" id="IPR002052">
    <property type="entry name" value="DNA_methylase_N6_adenine_CS"/>
</dbReference>
<protein>
    <submittedName>
        <fullName evidence="5">Adenine-specific DNA methylase</fullName>
    </submittedName>
</protein>
<dbReference type="InterPro" id="IPR001091">
    <property type="entry name" value="RM_Methyltransferase"/>
</dbReference>
<keyword evidence="2 5" id="KW-0489">Methyltransferase</keyword>
<dbReference type="GO" id="GO:0032259">
    <property type="term" value="P:methylation"/>
    <property type="evidence" value="ECO:0007669"/>
    <property type="project" value="UniProtKB-KW"/>
</dbReference>
<dbReference type="PATRIC" id="fig|992028.3.peg.1573"/>
<dbReference type="EMBL" id="AKNW01000016">
    <property type="protein sequence ID" value="EJB33073.1"/>
    <property type="molecule type" value="Genomic_DNA"/>
</dbReference>
<dbReference type="PROSITE" id="PS00092">
    <property type="entry name" value="N6_MTASE"/>
    <property type="match status" value="1"/>
</dbReference>
<dbReference type="Pfam" id="PF01555">
    <property type="entry name" value="N6_N4_Mtase"/>
    <property type="match status" value="1"/>
</dbReference>
<sequence>MKTNEAQFYEVLENLFIGVKIEDQPESLLDSSPRAMKNGMINLMKAKSQYYHHKKQELKKLIDCKCQNNNDLKEELFDKLYSFFKRYFSANGGIYFNDTPLYDSLYTKSDYEKCSLKKDTALFYKTKDLYYVKSETIYKDFCFELENILFNFDTSLLESKKYNEKVELVFDLKDTDTKTNTLNFSVTLSSKGTQTKTNEILKKCSNQGVKLDEEILKKAFFKFKKQGSMDYFIHKNAQGFLKEQLDLYLFEYLFKEMTAFDDKRLNGINIIKEVALEVVSLVSEFENELCKIWNKPRFVINSHFIVSLDKLKAKNYDLNKITNHKNYPKQVQEWQDLNLKTTDNLLENEFLPLDTLYFKDLEEEIKSLFSEDEINGTLIKSENYQALNSLKNRYKEKINCIYIDPPYNTQNNEFVYADNFKRSSWLAMMENRLELAHALLNDKGVMFVSIDDNEQAYCKALMDEVFNGGGDNFVNCLSVKLKNIAGASGGGEDKRIKKNIEYVLIYAKNYEILNVFNPVYDSRELYSHISFCNENNISWKYNSILIDKGDKKLLGVTYDGNGDEIKIYERSNYIIKSIKQVAQDENLTEKEIYYKYINLIFRTTMPQSSIRVRVLEKLKELKLNPYLISIEYTPKSGKNKGIVYEQFYNGDKLNLFAWLLDVVKIEPKQILKQELIGTLWDFAFSMTNLTKESGIPFPNGQKPEALLQRILEISTKENDLVLDFFAGSGTTCAVAHKLKRKYIGVEMGEHFDSVILPRLKKVIGGFKSGVAKEFNKGGVVKVYELESYEEILRKIKYEDNDKPLAYDEQYSDLVERKNESYTLNIEALEKMGVDIKETLENLHGVGVEFFNEKVVKFKGNDKEIEILKALKEALIW</sequence>
<dbReference type="GO" id="GO:0008170">
    <property type="term" value="F:N-methyltransferase activity"/>
    <property type="evidence" value="ECO:0007669"/>
    <property type="project" value="InterPro"/>
</dbReference>
<dbReference type="GO" id="GO:0003677">
    <property type="term" value="F:DNA binding"/>
    <property type="evidence" value="ECO:0007669"/>
    <property type="project" value="InterPro"/>
</dbReference>
<evidence type="ECO:0000313" key="5">
    <source>
        <dbReference type="EMBL" id="EJB33073.1"/>
    </source>
</evidence>
<gene>
    <name evidence="5" type="primary">mod</name>
    <name evidence="5" type="ORF">HPNQ4044_1626</name>
</gene>
<dbReference type="InterPro" id="IPR029063">
    <property type="entry name" value="SAM-dependent_MTases_sf"/>
</dbReference>
<evidence type="ECO:0000313" key="6">
    <source>
        <dbReference type="Proteomes" id="UP000003026"/>
    </source>
</evidence>